<proteinExistence type="predicted"/>
<dbReference type="EMBL" id="QRAV01000018">
    <property type="protein sequence ID" value="RDL14730.1"/>
    <property type="molecule type" value="Genomic_DNA"/>
</dbReference>
<evidence type="ECO:0000313" key="2">
    <source>
        <dbReference type="Proteomes" id="UP000255365"/>
    </source>
</evidence>
<dbReference type="Proteomes" id="UP000255365">
    <property type="component" value="Unassembled WGS sequence"/>
</dbReference>
<dbReference type="RefSeq" id="WP_258558328.1">
    <property type="nucleotide sequence ID" value="NZ_QRAV01000018.1"/>
</dbReference>
<organism evidence="1 2">
    <name type="scientific">Pseudomonas jessenii</name>
    <dbReference type="NCBI Taxonomy" id="77298"/>
    <lineage>
        <taxon>Bacteria</taxon>
        <taxon>Pseudomonadati</taxon>
        <taxon>Pseudomonadota</taxon>
        <taxon>Gammaproteobacteria</taxon>
        <taxon>Pseudomonadales</taxon>
        <taxon>Pseudomonadaceae</taxon>
        <taxon>Pseudomonas</taxon>
    </lineage>
</organism>
<reference evidence="1 2" key="1">
    <citation type="submission" date="2018-07" db="EMBL/GenBank/DDBJ databases">
        <title>Genome sequencing of rice bacterial endophytes.</title>
        <authorList>
            <person name="Venturi V."/>
        </authorList>
    </citation>
    <scope>NUCLEOTIDE SEQUENCE [LARGE SCALE GENOMIC DNA]</scope>
    <source>
        <strain evidence="1 2">E2333</strain>
    </source>
</reference>
<sequence>MNMRSSIIVLSILCWLQPPERAAVEANERVKRMAEKAARK</sequence>
<name>A0A370S4P4_PSEJE</name>
<protein>
    <submittedName>
        <fullName evidence="1">Uncharacterized protein</fullName>
    </submittedName>
</protein>
<gene>
    <name evidence="1" type="ORF">DEU51_11867</name>
</gene>
<dbReference type="AlphaFoldDB" id="A0A370S4P4"/>
<accession>A0A370S4P4</accession>
<comment type="caution">
    <text evidence="1">The sequence shown here is derived from an EMBL/GenBank/DDBJ whole genome shotgun (WGS) entry which is preliminary data.</text>
</comment>
<evidence type="ECO:0000313" key="1">
    <source>
        <dbReference type="EMBL" id="RDL14730.1"/>
    </source>
</evidence>